<feature type="region of interest" description="Disordered" evidence="1">
    <location>
        <begin position="1"/>
        <end position="54"/>
    </location>
</feature>
<sequence length="197" mass="21792">MPSVSMNTQAAAQSGLYVPVHKRSSSRSDASSTGSVSPRSASPTSQHESSIESPRLPIYSIQDILLLSKSPLVVFSPDHREHLKDTIPEIVLSRKQRKAIEHKQHTKAHASADEMRSTEGDRKPLSPSPIWNSQPAAQRRTTGRLPERRRNTKKVVDELSWRVPRTRSISAGGSPLLLCAFHSIAQWQLEGMDSSTV</sequence>
<name>A0A6A4I2C5_9AGAR</name>
<feature type="region of interest" description="Disordered" evidence="1">
    <location>
        <begin position="98"/>
        <end position="151"/>
    </location>
</feature>
<evidence type="ECO:0000313" key="3">
    <source>
        <dbReference type="Proteomes" id="UP000799118"/>
    </source>
</evidence>
<evidence type="ECO:0000256" key="1">
    <source>
        <dbReference type="SAM" id="MobiDB-lite"/>
    </source>
</evidence>
<feature type="compositionally biased region" description="Polar residues" evidence="1">
    <location>
        <begin position="1"/>
        <end position="12"/>
    </location>
</feature>
<feature type="compositionally biased region" description="Basic and acidic residues" evidence="1">
    <location>
        <begin position="110"/>
        <end position="124"/>
    </location>
</feature>
<dbReference type="OrthoDB" id="2972209at2759"/>
<accession>A0A6A4I2C5</accession>
<dbReference type="EMBL" id="ML769415">
    <property type="protein sequence ID" value="KAE9404666.1"/>
    <property type="molecule type" value="Genomic_DNA"/>
</dbReference>
<feature type="compositionally biased region" description="Polar residues" evidence="1">
    <location>
        <begin position="38"/>
        <end position="52"/>
    </location>
</feature>
<feature type="compositionally biased region" description="Low complexity" evidence="1">
    <location>
        <begin position="27"/>
        <end position="37"/>
    </location>
</feature>
<dbReference type="Proteomes" id="UP000799118">
    <property type="component" value="Unassembled WGS sequence"/>
</dbReference>
<evidence type="ECO:0000313" key="2">
    <source>
        <dbReference type="EMBL" id="KAE9404666.1"/>
    </source>
</evidence>
<protein>
    <submittedName>
        <fullName evidence="2">Uncharacterized protein</fullName>
    </submittedName>
</protein>
<dbReference type="AlphaFoldDB" id="A0A6A4I2C5"/>
<gene>
    <name evidence="2" type="ORF">BT96DRAFT_853654</name>
</gene>
<reference evidence="2" key="1">
    <citation type="journal article" date="2019" name="Environ. Microbiol.">
        <title>Fungal ecological strategies reflected in gene transcription - a case study of two litter decomposers.</title>
        <authorList>
            <person name="Barbi F."/>
            <person name="Kohler A."/>
            <person name="Barry K."/>
            <person name="Baskaran P."/>
            <person name="Daum C."/>
            <person name="Fauchery L."/>
            <person name="Ihrmark K."/>
            <person name="Kuo A."/>
            <person name="LaButti K."/>
            <person name="Lipzen A."/>
            <person name="Morin E."/>
            <person name="Grigoriev I.V."/>
            <person name="Henrissat B."/>
            <person name="Lindahl B."/>
            <person name="Martin F."/>
        </authorList>
    </citation>
    <scope>NUCLEOTIDE SEQUENCE</scope>
    <source>
        <strain evidence="2">JB14</strain>
    </source>
</reference>
<keyword evidence="3" id="KW-1185">Reference proteome</keyword>
<organism evidence="2 3">
    <name type="scientific">Gymnopus androsaceus JB14</name>
    <dbReference type="NCBI Taxonomy" id="1447944"/>
    <lineage>
        <taxon>Eukaryota</taxon>
        <taxon>Fungi</taxon>
        <taxon>Dikarya</taxon>
        <taxon>Basidiomycota</taxon>
        <taxon>Agaricomycotina</taxon>
        <taxon>Agaricomycetes</taxon>
        <taxon>Agaricomycetidae</taxon>
        <taxon>Agaricales</taxon>
        <taxon>Marasmiineae</taxon>
        <taxon>Omphalotaceae</taxon>
        <taxon>Gymnopus</taxon>
    </lineage>
</organism>
<proteinExistence type="predicted"/>